<keyword evidence="11" id="KW-1185">Reference proteome</keyword>
<dbReference type="PROSITE" id="PS00719">
    <property type="entry name" value="GLYCOSYL_HYDROL_F2_1"/>
    <property type="match status" value="1"/>
</dbReference>
<dbReference type="InterPro" id="IPR006101">
    <property type="entry name" value="Glyco_hydro_2"/>
</dbReference>
<dbReference type="PROSITE" id="PS00608">
    <property type="entry name" value="GLYCOSYL_HYDROL_F2_2"/>
    <property type="match status" value="1"/>
</dbReference>
<dbReference type="InterPro" id="IPR004199">
    <property type="entry name" value="B-gal_small/dom_5"/>
</dbReference>
<dbReference type="InterPro" id="IPR036156">
    <property type="entry name" value="Beta-gal/glucu_dom_sf"/>
</dbReference>
<accession>A0ABR6CVS1</accession>
<dbReference type="InterPro" id="IPR014718">
    <property type="entry name" value="GH-type_carb-bd"/>
</dbReference>
<dbReference type="Gene3D" id="2.60.40.10">
    <property type="entry name" value="Immunoglobulins"/>
    <property type="match status" value="2"/>
</dbReference>
<dbReference type="SUPFAM" id="SSF49785">
    <property type="entry name" value="Galactose-binding domain-like"/>
    <property type="match status" value="1"/>
</dbReference>
<keyword evidence="5 8" id="KW-0378">Hydrolase</keyword>
<dbReference type="Pfam" id="PF02929">
    <property type="entry name" value="Bgal_small_N"/>
    <property type="match status" value="1"/>
</dbReference>
<dbReference type="Gene3D" id="2.60.120.260">
    <property type="entry name" value="Galactose-binding domain-like"/>
    <property type="match status" value="1"/>
</dbReference>
<dbReference type="PANTHER" id="PTHR46323:SF2">
    <property type="entry name" value="BETA-GALACTOSIDASE"/>
    <property type="match status" value="1"/>
</dbReference>
<dbReference type="InterPro" id="IPR050347">
    <property type="entry name" value="Bact_Beta-galactosidase"/>
</dbReference>
<dbReference type="Pfam" id="PF02836">
    <property type="entry name" value="Glyco_hydro_2_C"/>
    <property type="match status" value="1"/>
</dbReference>
<evidence type="ECO:0000259" key="9">
    <source>
        <dbReference type="SMART" id="SM01038"/>
    </source>
</evidence>
<dbReference type="PANTHER" id="PTHR46323">
    <property type="entry name" value="BETA-GALACTOSIDASE"/>
    <property type="match status" value="1"/>
</dbReference>
<name>A0ABR6CVS1_9BACI</name>
<dbReference type="InterPro" id="IPR006102">
    <property type="entry name" value="Ig-like_GH2"/>
</dbReference>
<sequence>MTLRNDWENLDILQKNRLKSRAYFFGYKNKSLALSYDRGESLGFLLLNGDWKFHYANSPIESPSDFYEEDYCTENWGTIQVPSHWQLNGYGNPHYTNVKYPFPVEPPYIPSENPTGAYVRTFTLSKEALSEKLHLMFDGVDSSFHVWVNGHPVGYSQGSRLPSEFDITDVVKEGKNKIAVKVYQWAESSYIEDQDMWWLSGIFRDVYIVSKPHTHIQDVFINSYLENDFKSGQLDYELAVQGDYQEHRITVEILENGSLIAEHVHTIDCQVVTGSIPIESVKQWNAETPYLYDVVITLLNSNSEVIEVIPQKSGFRNIEIKGGQLLVNGVAVMFKGVNRHDAHPDFGRAVPVSSMLEDLLLMKQHNINAVRTAHYPNDPRFYDLCDRLGFYVIDETDLECHGLVMVGQPHLLSDDLNWQAAYVDRMERMVERDKNHPSIIMWSLGNESGFGQNHVAMYEWAKKRDPRRLVHYEGETREILYEDDFVPTKDPIASDVHTSMYTSIDQMKVIGGLTNLQKPHILCEYAHAMGNGPGGLKEYWETFYTFDRLQGGFVWEWVDHGLRQYTQDGEEYFAYGGDFGEKTHDGNFVIDGLVRPDRTPSPALAELKKVIEPVAVTDFNFAEKTILVQNRFDFSDLSSLQCQWAIEADGKIIGSGIVDVPEIPQNSGRVVELPIQVPHVVRENTDYWLNLVWTTKETTEWAASGHIVAWSQHELPISQYVFTEQRANGQLHVKDELAKIIIEGSNFELTFNKQNGRIEDYYYNGQLMLHKGPRLNFWRAPIDNDILGSNEFLAKPVTKQWKEYGIDVMQHRIKQTVMTEQEDLQVAVISCEARVAPPVIAWGFDVSYEYKVYADGRVLVDIKGVTTGNGPESLPRVGVEMIVENSFDAVQWYGLGPNEAYVDSRLAAKMGVWSSTIDGLYTPYIFPQENGNRHQTKWASLSKENGESMLVSGNSFDFSASYYTVEQLEKAKHTYDLVTQPYITLHIDKQQYGLGSASCGQDVQEQYRLKNEDFQYSFVIQPYHQNANSPVVLSKKFQNKNAIDNPVKEGSQVLNSI</sequence>
<dbReference type="InterPro" id="IPR008979">
    <property type="entry name" value="Galactose-bd-like_sf"/>
</dbReference>
<dbReference type="Proteomes" id="UP000626697">
    <property type="component" value="Unassembled WGS sequence"/>
</dbReference>
<dbReference type="InterPro" id="IPR032312">
    <property type="entry name" value="LacZ_4"/>
</dbReference>
<dbReference type="RefSeq" id="WP_182503727.1">
    <property type="nucleotide sequence ID" value="NZ_JACJHX010000017.1"/>
</dbReference>
<dbReference type="InterPro" id="IPR023230">
    <property type="entry name" value="Glyco_hydro_2_CS"/>
</dbReference>
<dbReference type="SUPFAM" id="SSF51445">
    <property type="entry name" value="(Trans)glycosidases"/>
    <property type="match status" value="1"/>
</dbReference>
<dbReference type="EC" id="3.2.1.23" evidence="3 8"/>
<dbReference type="Gene3D" id="2.70.98.10">
    <property type="match status" value="1"/>
</dbReference>
<protein>
    <recommendedName>
        <fullName evidence="4 8">Beta-galactosidase</fullName>
        <ecNumber evidence="3 8">3.2.1.23</ecNumber>
    </recommendedName>
    <alternativeName>
        <fullName evidence="7 8">Lactase</fullName>
    </alternativeName>
</protein>
<dbReference type="PRINTS" id="PR00132">
    <property type="entry name" value="GLHYDRLASE2"/>
</dbReference>
<evidence type="ECO:0000256" key="6">
    <source>
        <dbReference type="ARBA" id="ARBA00023295"/>
    </source>
</evidence>
<evidence type="ECO:0000256" key="3">
    <source>
        <dbReference type="ARBA" id="ARBA00012756"/>
    </source>
</evidence>
<feature type="domain" description="Beta galactosidase small chain/" evidence="9">
    <location>
        <begin position="741"/>
        <end position="1021"/>
    </location>
</feature>
<evidence type="ECO:0000256" key="5">
    <source>
        <dbReference type="ARBA" id="ARBA00022801"/>
    </source>
</evidence>
<proteinExistence type="inferred from homology"/>
<evidence type="ECO:0000256" key="4">
    <source>
        <dbReference type="ARBA" id="ARBA00013303"/>
    </source>
</evidence>
<evidence type="ECO:0000256" key="7">
    <source>
        <dbReference type="ARBA" id="ARBA00032230"/>
    </source>
</evidence>
<dbReference type="SUPFAM" id="SSF49303">
    <property type="entry name" value="beta-Galactosidase/glucuronidase domain"/>
    <property type="match status" value="2"/>
</dbReference>
<dbReference type="Gene3D" id="3.20.20.80">
    <property type="entry name" value="Glycosidases"/>
    <property type="match status" value="1"/>
</dbReference>
<dbReference type="InterPro" id="IPR023232">
    <property type="entry name" value="Glyco_hydro_2_AS"/>
</dbReference>
<dbReference type="InterPro" id="IPR006103">
    <property type="entry name" value="Glyco_hydro_2_cat"/>
</dbReference>
<evidence type="ECO:0000313" key="11">
    <source>
        <dbReference type="Proteomes" id="UP000626697"/>
    </source>
</evidence>
<dbReference type="GO" id="GO:0004565">
    <property type="term" value="F:beta-galactosidase activity"/>
    <property type="evidence" value="ECO:0007669"/>
    <property type="project" value="UniProtKB-EC"/>
</dbReference>
<evidence type="ECO:0000256" key="1">
    <source>
        <dbReference type="ARBA" id="ARBA00001412"/>
    </source>
</evidence>
<dbReference type="Pfam" id="PF00703">
    <property type="entry name" value="Glyco_hydro_2"/>
    <property type="match status" value="1"/>
</dbReference>
<organism evidence="10 11">
    <name type="scientific">Peribacillus huizhouensis</name>
    <dbReference type="NCBI Taxonomy" id="1501239"/>
    <lineage>
        <taxon>Bacteria</taxon>
        <taxon>Bacillati</taxon>
        <taxon>Bacillota</taxon>
        <taxon>Bacilli</taxon>
        <taxon>Bacillales</taxon>
        <taxon>Bacillaceae</taxon>
        <taxon>Peribacillus</taxon>
    </lineage>
</organism>
<dbReference type="EMBL" id="JACJHX010000017">
    <property type="protein sequence ID" value="MBA9028710.1"/>
    <property type="molecule type" value="Genomic_DNA"/>
</dbReference>
<dbReference type="Pfam" id="PF16353">
    <property type="entry name" value="LacZ_4"/>
    <property type="match status" value="1"/>
</dbReference>
<dbReference type="Pfam" id="PF02837">
    <property type="entry name" value="Glyco_hydro_2_N"/>
    <property type="match status" value="1"/>
</dbReference>
<dbReference type="SUPFAM" id="SSF74650">
    <property type="entry name" value="Galactose mutarotase-like"/>
    <property type="match status" value="1"/>
</dbReference>
<reference evidence="10 11" key="1">
    <citation type="submission" date="2020-08" db="EMBL/GenBank/DDBJ databases">
        <title>Genomic Encyclopedia of Type Strains, Phase IV (KMG-IV): sequencing the most valuable type-strain genomes for metagenomic binning, comparative biology and taxonomic classification.</title>
        <authorList>
            <person name="Goeker M."/>
        </authorList>
    </citation>
    <scope>NUCLEOTIDE SEQUENCE [LARGE SCALE GENOMIC DNA]</scope>
    <source>
        <strain evidence="10 11">DSM 105481</strain>
    </source>
</reference>
<dbReference type="InterPro" id="IPR013783">
    <property type="entry name" value="Ig-like_fold"/>
</dbReference>
<keyword evidence="6 8" id="KW-0326">Glycosidase</keyword>
<evidence type="ECO:0000256" key="2">
    <source>
        <dbReference type="ARBA" id="ARBA00007401"/>
    </source>
</evidence>
<gene>
    <name evidence="10" type="ORF">HNP81_004030</name>
</gene>
<comment type="catalytic activity">
    <reaction evidence="1 8">
        <text>Hydrolysis of terminal non-reducing beta-D-galactose residues in beta-D-galactosides.</text>
        <dbReference type="EC" id="3.2.1.23"/>
    </reaction>
</comment>
<comment type="similarity">
    <text evidence="2 8">Belongs to the glycosyl hydrolase 2 family.</text>
</comment>
<dbReference type="SMART" id="SM01038">
    <property type="entry name" value="Bgal_small_N"/>
    <property type="match status" value="1"/>
</dbReference>
<comment type="caution">
    <text evidence="10">The sequence shown here is derived from an EMBL/GenBank/DDBJ whole genome shotgun (WGS) entry which is preliminary data.</text>
</comment>
<dbReference type="InterPro" id="IPR011013">
    <property type="entry name" value="Gal_mutarotase_sf_dom"/>
</dbReference>
<dbReference type="InterPro" id="IPR017853">
    <property type="entry name" value="GH"/>
</dbReference>
<evidence type="ECO:0000256" key="8">
    <source>
        <dbReference type="RuleBase" id="RU361154"/>
    </source>
</evidence>
<evidence type="ECO:0000313" key="10">
    <source>
        <dbReference type="EMBL" id="MBA9028710.1"/>
    </source>
</evidence>
<dbReference type="InterPro" id="IPR006104">
    <property type="entry name" value="Glyco_hydro_2_N"/>
</dbReference>